<sequence length="160" mass="17962">MKLSKGWEQAIYVLLILNHLPKRNVMTSTTLSERLNVSDSYLKKIIKSLAKEGLVHSAPGKNGGFSLNKPLSEITFYDVFLAIEGRDKIFSSQHLLKSFLGENEGQKAELCVVSHALNNIEQTLITTLSSITLEDVKQSINTKYNLEELLQWISSNSKTH</sequence>
<dbReference type="Proteomes" id="UP000254047">
    <property type="component" value="Unassembled WGS sequence"/>
</dbReference>
<dbReference type="InterPro" id="IPR036390">
    <property type="entry name" value="WH_DNA-bd_sf"/>
</dbReference>
<dbReference type="Proteomes" id="UP000297598">
    <property type="component" value="Unassembled WGS sequence"/>
</dbReference>
<evidence type="ECO:0000313" key="4">
    <source>
        <dbReference type="Proteomes" id="UP000297598"/>
    </source>
</evidence>
<protein>
    <submittedName>
        <fullName evidence="1 2">Rrf2 family transcriptional regulator</fullName>
    </submittedName>
</protein>
<evidence type="ECO:0000313" key="2">
    <source>
        <dbReference type="EMBL" id="TGE16316.1"/>
    </source>
</evidence>
<dbReference type="NCBIfam" id="TIGR00738">
    <property type="entry name" value="rrf2_super"/>
    <property type="match status" value="1"/>
</dbReference>
<evidence type="ECO:0000313" key="1">
    <source>
        <dbReference type="EMBL" id="SUM42769.1"/>
    </source>
</evidence>
<accession>A0A380FV62</accession>
<dbReference type="InterPro" id="IPR030489">
    <property type="entry name" value="TR_Rrf2-type_CS"/>
</dbReference>
<organism evidence="1 3">
    <name type="scientific">Staphylococcus petrasii</name>
    <dbReference type="NCBI Taxonomy" id="1276936"/>
    <lineage>
        <taxon>Bacteria</taxon>
        <taxon>Bacillati</taxon>
        <taxon>Bacillota</taxon>
        <taxon>Bacilli</taxon>
        <taxon>Bacillales</taxon>
        <taxon>Staphylococcaceae</taxon>
        <taxon>Staphylococcus</taxon>
    </lineage>
</organism>
<keyword evidence="4" id="KW-1185">Reference proteome</keyword>
<proteinExistence type="predicted"/>
<dbReference type="PANTHER" id="PTHR33221">
    <property type="entry name" value="WINGED HELIX-TURN-HELIX TRANSCRIPTIONAL REGULATOR, RRF2 FAMILY"/>
    <property type="match status" value="1"/>
</dbReference>
<dbReference type="PROSITE" id="PS01332">
    <property type="entry name" value="HTH_RRF2_1"/>
    <property type="match status" value="1"/>
</dbReference>
<dbReference type="GO" id="GO:0005829">
    <property type="term" value="C:cytosol"/>
    <property type="evidence" value="ECO:0007669"/>
    <property type="project" value="TreeGrafter"/>
</dbReference>
<dbReference type="PROSITE" id="PS51197">
    <property type="entry name" value="HTH_RRF2_2"/>
    <property type="match status" value="1"/>
</dbReference>
<dbReference type="InterPro" id="IPR000944">
    <property type="entry name" value="Tscrpt_reg_Rrf2"/>
</dbReference>
<dbReference type="GO" id="GO:0003700">
    <property type="term" value="F:DNA-binding transcription factor activity"/>
    <property type="evidence" value="ECO:0007669"/>
    <property type="project" value="TreeGrafter"/>
</dbReference>
<dbReference type="PANTHER" id="PTHR33221:SF15">
    <property type="entry name" value="HTH-TYPE TRANSCRIPTIONAL REGULATOR YWGB-RELATED"/>
    <property type="match status" value="1"/>
</dbReference>
<reference evidence="1 3" key="1">
    <citation type="submission" date="2018-06" db="EMBL/GenBank/DDBJ databases">
        <authorList>
            <consortium name="Pathogen Informatics"/>
            <person name="Doyle S."/>
        </authorList>
    </citation>
    <scope>NUCLEOTIDE SEQUENCE [LARGE SCALE GENOMIC DNA]</scope>
    <source>
        <strain evidence="1 3">NCTC13830</strain>
    </source>
</reference>
<dbReference type="Gene3D" id="1.10.10.10">
    <property type="entry name" value="Winged helix-like DNA-binding domain superfamily/Winged helix DNA-binding domain"/>
    <property type="match status" value="1"/>
</dbReference>
<reference evidence="2 4" key="2">
    <citation type="submission" date="2019-04" db="EMBL/GenBank/DDBJ databases">
        <title>Genomic characterization of Staphylococcus petrasii strains.</title>
        <authorList>
            <person name="Vrbovska V."/>
            <person name="Kovarovic V."/>
            <person name="Maslanova I."/>
            <person name="Indrakova A."/>
            <person name="Petras P."/>
            <person name="Sedo O."/>
            <person name="Svec P."/>
            <person name="Fisarova L."/>
            <person name="Sedlacek I."/>
            <person name="Doskar J."/>
            <person name="Pantucek R."/>
        </authorList>
    </citation>
    <scope>NUCLEOTIDE SEQUENCE [LARGE SCALE GENOMIC DNA]</scope>
    <source>
        <strain evidence="2 4">P5404</strain>
    </source>
</reference>
<name>A0A380FV62_9STAP</name>
<dbReference type="OrthoDB" id="9808360at2"/>
<evidence type="ECO:0000313" key="3">
    <source>
        <dbReference type="Proteomes" id="UP000254047"/>
    </source>
</evidence>
<gene>
    <name evidence="1" type="primary">nsrR</name>
    <name evidence="2" type="ORF">BJR09_09335</name>
    <name evidence="1" type="ORF">NCTC13830_00291</name>
</gene>
<dbReference type="RefSeq" id="WP_103298163.1">
    <property type="nucleotide sequence ID" value="NZ_PPQT01000062.1"/>
</dbReference>
<dbReference type="InterPro" id="IPR036388">
    <property type="entry name" value="WH-like_DNA-bd_sf"/>
</dbReference>
<dbReference type="SUPFAM" id="SSF46785">
    <property type="entry name" value="Winged helix' DNA-binding domain"/>
    <property type="match status" value="1"/>
</dbReference>
<dbReference type="EMBL" id="UHDO01000001">
    <property type="protein sequence ID" value="SUM42769.1"/>
    <property type="molecule type" value="Genomic_DNA"/>
</dbReference>
<dbReference type="EMBL" id="SRLS01000015">
    <property type="protein sequence ID" value="TGE16316.1"/>
    <property type="molecule type" value="Genomic_DNA"/>
</dbReference>
<dbReference type="Pfam" id="PF02082">
    <property type="entry name" value="Rrf2"/>
    <property type="match status" value="1"/>
</dbReference>
<dbReference type="AlphaFoldDB" id="A0A380FV62"/>